<evidence type="ECO:0000313" key="4">
    <source>
        <dbReference type="EnsemblMetazoa" id="AALFPA23_021575.P31909"/>
    </source>
</evidence>
<feature type="compositionally biased region" description="Low complexity" evidence="2">
    <location>
        <begin position="444"/>
        <end position="457"/>
    </location>
</feature>
<keyword evidence="5" id="KW-1185">Reference proteome</keyword>
<dbReference type="SUPFAM" id="SSF56672">
    <property type="entry name" value="DNA/RNA polymerases"/>
    <property type="match status" value="1"/>
</dbReference>
<accession>A0ABM1ZTQ9</accession>
<dbReference type="InterPro" id="IPR043128">
    <property type="entry name" value="Rev_trsase/Diguanyl_cyclase"/>
</dbReference>
<dbReference type="SUPFAM" id="SSF53098">
    <property type="entry name" value="Ribonuclease H-like"/>
    <property type="match status" value="1"/>
</dbReference>
<dbReference type="InterPro" id="IPR008042">
    <property type="entry name" value="Retrotrans_Pao"/>
</dbReference>
<feature type="region of interest" description="Disordered" evidence="2">
    <location>
        <begin position="400"/>
        <end position="457"/>
    </location>
</feature>
<evidence type="ECO:0000259" key="3">
    <source>
        <dbReference type="PROSITE" id="PS50994"/>
    </source>
</evidence>
<dbReference type="Gene3D" id="3.30.420.10">
    <property type="entry name" value="Ribonuclease H-like superfamily/Ribonuclease H"/>
    <property type="match status" value="2"/>
</dbReference>
<dbReference type="InterPro" id="IPR041588">
    <property type="entry name" value="Integrase_H2C2"/>
</dbReference>
<dbReference type="InterPro" id="IPR012337">
    <property type="entry name" value="RNaseH-like_sf"/>
</dbReference>
<protein>
    <recommendedName>
        <fullName evidence="3">Integrase catalytic domain-containing protein</fullName>
    </recommendedName>
</protein>
<evidence type="ECO:0000256" key="1">
    <source>
        <dbReference type="SAM" id="Coils"/>
    </source>
</evidence>
<dbReference type="InterPro" id="IPR043502">
    <property type="entry name" value="DNA/RNA_pol_sf"/>
</dbReference>
<proteinExistence type="predicted"/>
<dbReference type="RefSeq" id="XP_062710557.1">
    <property type="nucleotide sequence ID" value="XM_062854573.1"/>
</dbReference>
<keyword evidence="1" id="KW-0175">Coiled coil</keyword>
<dbReference type="PANTHER" id="PTHR47331">
    <property type="entry name" value="PHD-TYPE DOMAIN-CONTAINING PROTEIN"/>
    <property type="match status" value="1"/>
</dbReference>
<dbReference type="Proteomes" id="UP000069940">
    <property type="component" value="Unassembled WGS sequence"/>
</dbReference>
<organism evidence="4 5">
    <name type="scientific">Aedes albopictus</name>
    <name type="common">Asian tiger mosquito</name>
    <name type="synonym">Stegomyia albopicta</name>
    <dbReference type="NCBI Taxonomy" id="7160"/>
    <lineage>
        <taxon>Eukaryota</taxon>
        <taxon>Metazoa</taxon>
        <taxon>Ecdysozoa</taxon>
        <taxon>Arthropoda</taxon>
        <taxon>Hexapoda</taxon>
        <taxon>Insecta</taxon>
        <taxon>Pterygota</taxon>
        <taxon>Neoptera</taxon>
        <taxon>Endopterygota</taxon>
        <taxon>Diptera</taxon>
        <taxon>Nematocera</taxon>
        <taxon>Culicoidea</taxon>
        <taxon>Culicidae</taxon>
        <taxon>Culicinae</taxon>
        <taxon>Aedini</taxon>
        <taxon>Aedes</taxon>
        <taxon>Stegomyia</taxon>
    </lineage>
</organism>
<dbReference type="InterPro" id="IPR005312">
    <property type="entry name" value="DUF1759"/>
</dbReference>
<feature type="compositionally biased region" description="Polar residues" evidence="2">
    <location>
        <begin position="421"/>
        <end position="437"/>
    </location>
</feature>
<dbReference type="InterPro" id="IPR000477">
    <property type="entry name" value="RT_dom"/>
</dbReference>
<dbReference type="Gene3D" id="3.10.10.10">
    <property type="entry name" value="HIV Type 1 Reverse Transcriptase, subunit A, domain 1"/>
    <property type="match status" value="1"/>
</dbReference>
<dbReference type="InterPro" id="IPR021109">
    <property type="entry name" value="Peptidase_aspartic_dom_sf"/>
</dbReference>
<dbReference type="InterPro" id="IPR001584">
    <property type="entry name" value="Integrase_cat-core"/>
</dbReference>
<dbReference type="Gene3D" id="2.40.70.10">
    <property type="entry name" value="Acid Proteases"/>
    <property type="match status" value="1"/>
</dbReference>
<feature type="coiled-coil region" evidence="1">
    <location>
        <begin position="52"/>
        <end position="82"/>
    </location>
</feature>
<dbReference type="CDD" id="cd00303">
    <property type="entry name" value="retropepsin_like"/>
    <property type="match status" value="1"/>
</dbReference>
<dbReference type="InterPro" id="IPR036397">
    <property type="entry name" value="RNaseH_sf"/>
</dbReference>
<sequence>MTPPKKTTKQTKLKLLHRRRTNVLGSANLIKAFNDEYDPTKEGQVKVRIERLDNLWREFEEVQDEIEVLEEADEEFSEERQNFQTLYFELKAALQAKLPQLPSSSNQVRQATVLNPISSNVRLPEIKLREFSGNLDEWVSFRDLYVSLIHTNQQLTAVQKLHYLRATLSGEAARIISSLEISANNYAVAWNLLKERFENPSLLIKRHMSALLSIPPLKKESAVGLAELADEFDRHVQLLDKLENVESHWNSFLIERLSQCLDAVTLREWETRVATEVAPTYHSLLEFIHRRSRIVQTLKLSQPATTHSDTKPSKSRNIVAHVVSENVPRCASCRNAHYLFQCESFKALSPHQRFEVAKKQGLCINCLKGSHLAKNCSSGSCKSCAKKHHSLLHLPPMSAAVSSPSVTTSTSAPSSKPAVANPSQFSQFSHLVSPRNSSPEDHSVASPPVVSSVRSNVSRDQFLPSTSRISAGIVTDIPPPTSYQSAQAETRNCSDSTVLLSTAVIKVKDVNDNYQFARALLDSGSQPSFISESLCQRLQLKRTKVNSPVSGIGQSTVNVHYGVTLHLASRFGTFCTSLDCLVLPKLTISLPSHHIDVSRWKIPRHLPLADPQFNVSQGVDIIIGAALFFDLLEHQQIYLDTGYPSLQKTVLGYIVCGKLNPLPDAMQTQTSLICVEDRLEAQLERFWEIENFDDGKALSPTEQHCEDHFKTTTVRDSSGRYIVRFPFKEEKLPFIGESYHSAFSRFQQMERKFAADPELRRNYQQFMEEYERLGHMELNTRASCSPQYYLPHHAIQRPESSTTKIRVVFDGSCRGSTSLSLNDVLYVGPTVQPTLFSIVVNFRLPRFAVTADAEKMFRQIWIHPEDRKFQQILYRRDPSESIQTYQLRTVTYGLASSPYHATRVLNQLAVDEGNRFPLAVPVVRKGVYVDDVITGHDDLRVMSETCTQLKEMLQSAGFVLRKWASNCPEVLEDIPEELWETATELELDRSPAVKTLGLLWFPQRDVFKFKVPVLQEIDKVTKRIVVSEMSQLFDPLGLLGPVVICAKMFMQTLWAANLSWDGELSDELSTWWRNYRNNINELRALEVPRRVLWNSCSNYTLHCFCDASKKGYGCCIYIVSTDEHGHLHSELLTSKSRVAPLRGQSIPRLELCAALLGSQLVHSLKSNTDYTGPVVFWSDSTIVLHWLKSKSSSWKVFVSNRVAEIQRLTKDSPWRHVPTDSNPADRISRGLLANQIIHDKLWWHGPTFITCPAEHWPETTLWLPSEKELKEEMCPTVSLHAQVAEFAIFERFSELGKLIRTIGFCLRFHNNCKLPKHQRKVAQLSPDEINVALKTLIRLAQLQGFPNDVRSFKNGQNLVKTSKTSPLKDLNVTMDSFGLLRIDGRLRNLDAPFDTRCPILLPAKHRLSWMIIRSIHLQTLHGGPSLLLATARQRFWPLRGRDLARRVVRNCITCFRCKPSPTSQIMAPLPSVRLKPARPFAYSGMDYCGPFFVRPLSGRGSSVKMYVCLFVCMVVKAVHLEVVSDLSSIACINAVKRFVARRGRVLELYCDNATAFVGADRELRSLRQQFLQQFKDTEWGEYCAGSGITFQFIPARSPHFGGIWEAGIKSFKFHFRRIMGQSSFSVDQFVTIVTQIESVLNSRPLAPLSDSPNDLTALTPGHFLIGEPLLAIPEPDLSDMSPNRLNRLQNMKRSAQHLWRCWSRDYVSQLHQRSKWKRPAVNVQEGQLVLLKQDHFPPFQWPLGRIVATICGQDGKVRVVVVQTATGRYKRAITEIAVLPIDPEEEKDDQNSNEGSSMPATIN</sequence>
<dbReference type="GeneID" id="109411190"/>
<dbReference type="Pfam" id="PF18701">
    <property type="entry name" value="DUF5641"/>
    <property type="match status" value="1"/>
</dbReference>
<evidence type="ECO:0000313" key="5">
    <source>
        <dbReference type="Proteomes" id="UP000069940"/>
    </source>
</evidence>
<evidence type="ECO:0000256" key="2">
    <source>
        <dbReference type="SAM" id="MobiDB-lite"/>
    </source>
</evidence>
<dbReference type="Gene3D" id="3.30.70.270">
    <property type="match status" value="1"/>
</dbReference>
<dbReference type="CDD" id="cd01644">
    <property type="entry name" value="RT_pepA17"/>
    <property type="match status" value="1"/>
</dbReference>
<feature type="region of interest" description="Disordered" evidence="2">
    <location>
        <begin position="1781"/>
        <end position="1803"/>
    </location>
</feature>
<dbReference type="Pfam" id="PF03564">
    <property type="entry name" value="DUF1759"/>
    <property type="match status" value="1"/>
</dbReference>
<dbReference type="PANTHER" id="PTHR47331:SF1">
    <property type="entry name" value="GAG-LIKE PROTEIN"/>
    <property type="match status" value="1"/>
</dbReference>
<name>A0ABM1ZTQ9_AEDAL</name>
<feature type="domain" description="Integrase catalytic" evidence="3">
    <location>
        <begin position="1475"/>
        <end position="1668"/>
    </location>
</feature>
<dbReference type="Pfam" id="PF00078">
    <property type="entry name" value="RVT_1"/>
    <property type="match status" value="1"/>
</dbReference>
<reference evidence="4" key="2">
    <citation type="submission" date="2025-05" db="UniProtKB">
        <authorList>
            <consortium name="EnsemblMetazoa"/>
        </authorList>
    </citation>
    <scope>IDENTIFICATION</scope>
    <source>
        <strain evidence="4">Foshan</strain>
    </source>
</reference>
<dbReference type="PROSITE" id="PS50994">
    <property type="entry name" value="INTEGRASE"/>
    <property type="match status" value="1"/>
</dbReference>
<reference evidence="5" key="1">
    <citation type="journal article" date="2015" name="Proc. Natl. Acad. Sci. U.S.A.">
        <title>Genome sequence of the Asian Tiger mosquito, Aedes albopictus, reveals insights into its biology, genetics, and evolution.</title>
        <authorList>
            <person name="Chen X.G."/>
            <person name="Jiang X."/>
            <person name="Gu J."/>
            <person name="Xu M."/>
            <person name="Wu Y."/>
            <person name="Deng Y."/>
            <person name="Zhang C."/>
            <person name="Bonizzoni M."/>
            <person name="Dermauw W."/>
            <person name="Vontas J."/>
            <person name="Armbruster P."/>
            <person name="Huang X."/>
            <person name="Yang Y."/>
            <person name="Zhang H."/>
            <person name="He W."/>
            <person name="Peng H."/>
            <person name="Liu Y."/>
            <person name="Wu K."/>
            <person name="Chen J."/>
            <person name="Lirakis M."/>
            <person name="Topalis P."/>
            <person name="Van Leeuwen T."/>
            <person name="Hall A.B."/>
            <person name="Jiang X."/>
            <person name="Thorpe C."/>
            <person name="Mueller R.L."/>
            <person name="Sun C."/>
            <person name="Waterhouse R.M."/>
            <person name="Yan G."/>
            <person name="Tu Z.J."/>
            <person name="Fang X."/>
            <person name="James A.A."/>
        </authorList>
    </citation>
    <scope>NUCLEOTIDE SEQUENCE [LARGE SCALE GENOMIC DNA]</scope>
    <source>
        <strain evidence="5">Foshan</strain>
    </source>
</reference>
<dbReference type="Pfam" id="PF17921">
    <property type="entry name" value="Integrase_H2C2"/>
    <property type="match status" value="1"/>
</dbReference>
<dbReference type="Pfam" id="PF05380">
    <property type="entry name" value="Peptidase_A17"/>
    <property type="match status" value="1"/>
</dbReference>
<feature type="compositionally biased region" description="Polar residues" evidence="2">
    <location>
        <begin position="1792"/>
        <end position="1803"/>
    </location>
</feature>
<feature type="compositionally biased region" description="Low complexity" evidence="2">
    <location>
        <begin position="400"/>
        <end position="420"/>
    </location>
</feature>
<dbReference type="InterPro" id="IPR040676">
    <property type="entry name" value="DUF5641"/>
</dbReference>
<dbReference type="EnsemblMetazoa" id="AALFPA23_021575.R31909">
    <property type="protein sequence ID" value="AALFPA23_021575.P31909"/>
    <property type="gene ID" value="AALFPA23_021575"/>
</dbReference>